<dbReference type="InterPro" id="IPR027417">
    <property type="entry name" value="P-loop_NTPase"/>
</dbReference>
<keyword evidence="1" id="KW-0548">Nucleotidyltransferase</keyword>
<dbReference type="NCBIfam" id="NF006586">
    <property type="entry name" value="PRK09112.1"/>
    <property type="match status" value="1"/>
</dbReference>
<protein>
    <submittedName>
        <fullName evidence="1">DNA polymerase III subunit delta</fullName>
        <ecNumber evidence="1">2.7.7.7</ecNumber>
    </submittedName>
</protein>
<dbReference type="Gene3D" id="3.40.50.300">
    <property type="entry name" value="P-loop containing nucleotide triphosphate hydrolases"/>
    <property type="match status" value="1"/>
</dbReference>
<evidence type="ECO:0000313" key="2">
    <source>
        <dbReference type="Proteomes" id="UP000324738"/>
    </source>
</evidence>
<dbReference type="PANTHER" id="PTHR11669">
    <property type="entry name" value="REPLICATION FACTOR C / DNA POLYMERASE III GAMMA-TAU SUBUNIT"/>
    <property type="match status" value="1"/>
</dbReference>
<dbReference type="GO" id="GO:0006261">
    <property type="term" value="P:DNA-templated DNA replication"/>
    <property type="evidence" value="ECO:0007669"/>
    <property type="project" value="TreeGrafter"/>
</dbReference>
<accession>A0A5B0DXT2</accession>
<dbReference type="OrthoDB" id="9811073at2"/>
<keyword evidence="1" id="KW-0808">Transferase</keyword>
<dbReference type="GO" id="GO:0009360">
    <property type="term" value="C:DNA polymerase III complex"/>
    <property type="evidence" value="ECO:0007669"/>
    <property type="project" value="TreeGrafter"/>
</dbReference>
<dbReference type="Proteomes" id="UP000324738">
    <property type="component" value="Unassembled WGS sequence"/>
</dbReference>
<dbReference type="PANTHER" id="PTHR11669:SF8">
    <property type="entry name" value="DNA POLYMERASE III SUBUNIT DELTA"/>
    <property type="match status" value="1"/>
</dbReference>
<dbReference type="Pfam" id="PF13177">
    <property type="entry name" value="DNA_pol3_delta2"/>
    <property type="match status" value="1"/>
</dbReference>
<dbReference type="GO" id="GO:0003887">
    <property type="term" value="F:DNA-directed DNA polymerase activity"/>
    <property type="evidence" value="ECO:0007669"/>
    <property type="project" value="UniProtKB-EC"/>
</dbReference>
<dbReference type="EC" id="2.7.7.7" evidence="1"/>
<keyword evidence="2" id="KW-1185">Reference proteome</keyword>
<organism evidence="1 2">
    <name type="scientific">Aureimonas fodinaquatilis</name>
    <dbReference type="NCBI Taxonomy" id="2565783"/>
    <lineage>
        <taxon>Bacteria</taxon>
        <taxon>Pseudomonadati</taxon>
        <taxon>Pseudomonadota</taxon>
        <taxon>Alphaproteobacteria</taxon>
        <taxon>Hyphomicrobiales</taxon>
        <taxon>Aurantimonadaceae</taxon>
        <taxon>Aureimonas</taxon>
    </lineage>
</organism>
<comment type="caution">
    <text evidence="1">The sequence shown here is derived from an EMBL/GenBank/DDBJ whole genome shotgun (WGS) entry which is preliminary data.</text>
</comment>
<dbReference type="NCBIfam" id="NF005677">
    <property type="entry name" value="PRK07471.1"/>
    <property type="match status" value="1"/>
</dbReference>
<proteinExistence type="predicted"/>
<dbReference type="SUPFAM" id="SSF52540">
    <property type="entry name" value="P-loop containing nucleoside triphosphate hydrolases"/>
    <property type="match status" value="1"/>
</dbReference>
<name>A0A5B0DXT2_9HYPH</name>
<sequence length="340" mass="36529">MVLDPAVNVAHHDDIDGIVPPAGRDGFVGHASAWAELNGALQGGRMHHAWLLQGPNGIGKATLAFAFARMLLAQNGDQSAVARQIAQGSHPGLVHLARPQSDRTPGFKTQITVDEVRRLMHFFHTTAGLGWRVAIVDPVDDMNRSAANALLKILEEPPARSVFLVINHMPGRLLPTIRSRCRVLKFAPLAVDDMVPLLRSDVAGVTATEATNAAELSGGSLRTAFQRLVSGGLEVGAEVARLFEAKNPDWAGLVKLSDALTLKGREAAFDLMMQDLFALLAVEAETAAKAGNLAQAERLAAFWAAEDARWREAFAFNLDRKQVVLTFFHGLAAARGHSPA</sequence>
<dbReference type="EMBL" id="VTWH01000002">
    <property type="protein sequence ID" value="KAA0970370.1"/>
    <property type="molecule type" value="Genomic_DNA"/>
</dbReference>
<evidence type="ECO:0000313" key="1">
    <source>
        <dbReference type="EMBL" id="KAA0970370.1"/>
    </source>
</evidence>
<dbReference type="AlphaFoldDB" id="A0A5B0DXT2"/>
<dbReference type="InterPro" id="IPR050238">
    <property type="entry name" value="DNA_Rep/Repair_Clamp_Loader"/>
</dbReference>
<gene>
    <name evidence="1" type="ORF">FPY71_07560</name>
</gene>
<reference evidence="1 2" key="1">
    <citation type="submission" date="2019-08" db="EMBL/GenBank/DDBJ databases">
        <title>Aureimonas fodiniaquatilis sp. nov., isolated from a coal mine wastewater.</title>
        <authorList>
            <person name="Kim W."/>
        </authorList>
    </citation>
    <scope>NUCLEOTIDE SEQUENCE [LARGE SCALE GENOMIC DNA]</scope>
    <source>
        <strain evidence="1 2">CAU 1482</strain>
    </source>
</reference>